<feature type="transmembrane region" description="Helical" evidence="8">
    <location>
        <begin position="297"/>
        <end position="316"/>
    </location>
</feature>
<comment type="caution">
    <text evidence="9">The sequence shown here is derived from an EMBL/GenBank/DDBJ whole genome shotgun (WGS) entry which is preliminary data.</text>
</comment>
<evidence type="ECO:0000256" key="1">
    <source>
        <dbReference type="ARBA" id="ARBA00004141"/>
    </source>
</evidence>
<dbReference type="GO" id="GO:0005789">
    <property type="term" value="C:endoplasmic reticulum membrane"/>
    <property type="evidence" value="ECO:0007669"/>
    <property type="project" value="InterPro"/>
</dbReference>
<evidence type="ECO:0000256" key="3">
    <source>
        <dbReference type="ARBA" id="ARBA00022692"/>
    </source>
</evidence>
<feature type="compositionally biased region" description="Acidic residues" evidence="7">
    <location>
        <begin position="391"/>
        <end position="402"/>
    </location>
</feature>
<keyword evidence="5 8" id="KW-0472">Membrane</keyword>
<evidence type="ECO:0000313" key="10">
    <source>
        <dbReference type="Proteomes" id="UP001497623"/>
    </source>
</evidence>
<keyword evidence="6" id="KW-0325">Glycoprotein</keyword>
<dbReference type="AlphaFoldDB" id="A0AAV2PT15"/>
<name>A0AAV2PT15_MEGNR</name>
<keyword evidence="4 8" id="KW-1133">Transmembrane helix</keyword>
<feature type="transmembrane region" description="Helical" evidence="8">
    <location>
        <begin position="138"/>
        <end position="163"/>
    </location>
</feature>
<evidence type="ECO:0000256" key="4">
    <source>
        <dbReference type="ARBA" id="ARBA00022989"/>
    </source>
</evidence>
<feature type="transmembrane region" description="Helical" evidence="8">
    <location>
        <begin position="110"/>
        <end position="131"/>
    </location>
</feature>
<accession>A0AAV2PT15</accession>
<evidence type="ECO:0000256" key="5">
    <source>
        <dbReference type="ARBA" id="ARBA00023136"/>
    </source>
</evidence>
<sequence>MHLMRYANDSFHSDKMYNDILIQDIKKIMEEKNYKMNQHHHLNEIYDGEQPLESIILQEIKKIQNEEIIQEHYEETLFTKWFFKMSRDSGGSARFECMGIQLPLSLDITYLFWILVFIVPVIGFCLIIPALRKKACASFIVVVMFSSTGLALITGLLTTSWLVGEVEGKMTIGPLNTRCNTRVGMWVGLSTINVTLERTNMFLNERISINDNVILHADQKHAMMAGWPWPILLVIEYLTGEGRNWSGTLGFYLNRAGRSVYLVLYLSTGLWVVCLVCFTIAAHLACKPLILSGVLELLAAMIYAMQVHIFIAPYIIIEGNKLQFSLGWSWWLTLFLGLLHISCGIVLFAYEYFRPGKLSTIFEVDFGFPTHRLEYKKKIYDENNNEYAPDNTDEEFDTEDYESSTYESFHEPNSLQPSPNLTEMDPPNLDGKVCSTPTLSHTSSKSLLHNFDFPITAEKGKSLKRSILFQDQHSTPHRTPHRIYVH</sequence>
<dbReference type="GO" id="GO:0015031">
    <property type="term" value="P:protein transport"/>
    <property type="evidence" value="ECO:0007669"/>
    <property type="project" value="InterPro"/>
</dbReference>
<evidence type="ECO:0000256" key="8">
    <source>
        <dbReference type="SAM" id="Phobius"/>
    </source>
</evidence>
<keyword evidence="10" id="KW-1185">Reference proteome</keyword>
<organism evidence="9 10">
    <name type="scientific">Meganyctiphanes norvegica</name>
    <name type="common">Northern krill</name>
    <name type="synonym">Thysanopoda norvegica</name>
    <dbReference type="NCBI Taxonomy" id="48144"/>
    <lineage>
        <taxon>Eukaryota</taxon>
        <taxon>Metazoa</taxon>
        <taxon>Ecdysozoa</taxon>
        <taxon>Arthropoda</taxon>
        <taxon>Crustacea</taxon>
        <taxon>Multicrustacea</taxon>
        <taxon>Malacostraca</taxon>
        <taxon>Eumalacostraca</taxon>
        <taxon>Eucarida</taxon>
        <taxon>Euphausiacea</taxon>
        <taxon>Euphausiidae</taxon>
        <taxon>Meganyctiphanes</taxon>
    </lineage>
</organism>
<dbReference type="EMBL" id="CAXKWB010000892">
    <property type="protein sequence ID" value="CAL4062733.1"/>
    <property type="molecule type" value="Genomic_DNA"/>
</dbReference>
<feature type="region of interest" description="Disordered" evidence="7">
    <location>
        <begin position="384"/>
        <end position="426"/>
    </location>
</feature>
<dbReference type="Pfam" id="PF10204">
    <property type="entry name" value="DuoxA"/>
    <property type="match status" value="1"/>
</dbReference>
<dbReference type="InterPro" id="IPR018469">
    <property type="entry name" value="Dual_oxidase_maturation_fac"/>
</dbReference>
<dbReference type="Proteomes" id="UP001497623">
    <property type="component" value="Unassembled WGS sequence"/>
</dbReference>
<keyword evidence="3 8" id="KW-0812">Transmembrane</keyword>
<protein>
    <submittedName>
        <fullName evidence="9">Uncharacterized protein</fullName>
    </submittedName>
</protein>
<evidence type="ECO:0000256" key="7">
    <source>
        <dbReference type="SAM" id="MobiDB-lite"/>
    </source>
</evidence>
<reference evidence="9 10" key="1">
    <citation type="submission" date="2024-05" db="EMBL/GenBank/DDBJ databases">
        <authorList>
            <person name="Wallberg A."/>
        </authorList>
    </citation>
    <scope>NUCLEOTIDE SEQUENCE [LARGE SCALE GENOMIC DNA]</scope>
</reference>
<evidence type="ECO:0000313" key="9">
    <source>
        <dbReference type="EMBL" id="CAL4062733.1"/>
    </source>
</evidence>
<comment type="subcellular location">
    <subcellularLocation>
        <location evidence="1">Membrane</location>
        <topology evidence="1">Multi-pass membrane protein</topology>
    </subcellularLocation>
</comment>
<proteinExistence type="inferred from homology"/>
<gene>
    <name evidence="9" type="ORF">MNOR_LOCUS2790</name>
</gene>
<feature type="transmembrane region" description="Helical" evidence="8">
    <location>
        <begin position="260"/>
        <end position="285"/>
    </location>
</feature>
<feature type="compositionally biased region" description="Polar residues" evidence="7">
    <location>
        <begin position="403"/>
        <end position="421"/>
    </location>
</feature>
<dbReference type="PANTHER" id="PTHR31158">
    <property type="entry name" value="DUAL OXIDASE 2"/>
    <property type="match status" value="1"/>
</dbReference>
<evidence type="ECO:0000256" key="2">
    <source>
        <dbReference type="ARBA" id="ARBA00009816"/>
    </source>
</evidence>
<evidence type="ECO:0000256" key="6">
    <source>
        <dbReference type="ARBA" id="ARBA00023180"/>
    </source>
</evidence>
<feature type="transmembrane region" description="Helical" evidence="8">
    <location>
        <begin position="328"/>
        <end position="350"/>
    </location>
</feature>
<comment type="similarity">
    <text evidence="2">Belongs to the DUOXA family.</text>
</comment>
<dbReference type="PANTHER" id="PTHR31158:SF1">
    <property type="entry name" value="DOXA1 FACTOR-RELATED"/>
    <property type="match status" value="1"/>
</dbReference>